<organism evidence="1 2">
    <name type="scientific">Paramarasmius palmivorus</name>
    <dbReference type="NCBI Taxonomy" id="297713"/>
    <lineage>
        <taxon>Eukaryota</taxon>
        <taxon>Fungi</taxon>
        <taxon>Dikarya</taxon>
        <taxon>Basidiomycota</taxon>
        <taxon>Agaricomycotina</taxon>
        <taxon>Agaricomycetes</taxon>
        <taxon>Agaricomycetidae</taxon>
        <taxon>Agaricales</taxon>
        <taxon>Marasmiineae</taxon>
        <taxon>Marasmiaceae</taxon>
        <taxon>Paramarasmius</taxon>
    </lineage>
</organism>
<proteinExistence type="predicted"/>
<comment type="caution">
    <text evidence="1">The sequence shown here is derived from an EMBL/GenBank/DDBJ whole genome shotgun (WGS) entry which is preliminary data.</text>
</comment>
<protein>
    <submittedName>
        <fullName evidence="1">Uncharacterized protein</fullName>
    </submittedName>
</protein>
<dbReference type="AlphaFoldDB" id="A0AAW0B706"/>
<gene>
    <name evidence="1" type="ORF">VNI00_017101</name>
</gene>
<accession>A0AAW0B706</accession>
<evidence type="ECO:0000313" key="2">
    <source>
        <dbReference type="Proteomes" id="UP001383192"/>
    </source>
</evidence>
<dbReference type="EMBL" id="JAYKXP010000155">
    <property type="protein sequence ID" value="KAK7021999.1"/>
    <property type="molecule type" value="Genomic_DNA"/>
</dbReference>
<sequence length="221" mass="25598">MSCDFLREPLVITCEAENALWAHHCLATPNKFGRILDWLPMDDGTLAIRFEDVQLDGSTDKESGSRIQVARLDDQYKHVKEIVEHSHQISLRFLSSFYDITDAIHRRQETIQNMFTDFSSAWSRYKIPHETLEQPNGHVAWLIIRCIDDIKNTGYCDTITVDTQFTIDWEHERICTTAYLLVRDDTVKRVIGELSFWSLEEFKRANLDVIVMSDAASLPSD</sequence>
<name>A0AAW0B706_9AGAR</name>
<dbReference type="Proteomes" id="UP001383192">
    <property type="component" value="Unassembled WGS sequence"/>
</dbReference>
<evidence type="ECO:0000313" key="1">
    <source>
        <dbReference type="EMBL" id="KAK7021999.1"/>
    </source>
</evidence>
<reference evidence="1 2" key="1">
    <citation type="submission" date="2024-01" db="EMBL/GenBank/DDBJ databases">
        <title>A draft genome for a cacao thread blight-causing isolate of Paramarasmius palmivorus.</title>
        <authorList>
            <person name="Baruah I.K."/>
            <person name="Bukari Y."/>
            <person name="Amoako-Attah I."/>
            <person name="Meinhardt L.W."/>
            <person name="Bailey B.A."/>
            <person name="Cohen S.P."/>
        </authorList>
    </citation>
    <scope>NUCLEOTIDE SEQUENCE [LARGE SCALE GENOMIC DNA]</scope>
    <source>
        <strain evidence="1 2">GH-12</strain>
    </source>
</reference>
<keyword evidence="2" id="KW-1185">Reference proteome</keyword>